<evidence type="ECO:0000313" key="10">
    <source>
        <dbReference type="WBParaSite" id="SCUD_0000187401-mRNA-1"/>
    </source>
</evidence>
<reference evidence="10" key="1">
    <citation type="submission" date="2016-06" db="UniProtKB">
        <authorList>
            <consortium name="WormBaseParasite"/>
        </authorList>
    </citation>
    <scope>IDENTIFICATION</scope>
</reference>
<protein>
    <submittedName>
        <fullName evidence="10">CUB domain-containing protein</fullName>
    </submittedName>
</protein>
<feature type="compositionally biased region" description="Low complexity" evidence="6">
    <location>
        <begin position="35"/>
        <end position="75"/>
    </location>
</feature>
<dbReference type="PANTHER" id="PTHR24251">
    <property type="entry name" value="OVOCHYMASE-RELATED"/>
    <property type="match status" value="1"/>
</dbReference>
<evidence type="ECO:0000256" key="6">
    <source>
        <dbReference type="SAM" id="MobiDB-lite"/>
    </source>
</evidence>
<name>A0A183JGQ2_9TREM</name>
<dbReference type="PROSITE" id="PS01180">
    <property type="entry name" value="CUB"/>
    <property type="match status" value="1"/>
</dbReference>
<evidence type="ECO:0000313" key="8">
    <source>
        <dbReference type="EMBL" id="VDO70651.1"/>
    </source>
</evidence>
<dbReference type="Proteomes" id="UP000279833">
    <property type="component" value="Unassembled WGS sequence"/>
</dbReference>
<evidence type="ECO:0000256" key="4">
    <source>
        <dbReference type="ARBA" id="ARBA00023180"/>
    </source>
</evidence>
<dbReference type="InterPro" id="IPR035914">
    <property type="entry name" value="Sperma_CUB_dom_sf"/>
</dbReference>
<dbReference type="Pfam" id="PF00431">
    <property type="entry name" value="CUB"/>
    <property type="match status" value="1"/>
</dbReference>
<evidence type="ECO:0000256" key="5">
    <source>
        <dbReference type="PROSITE-ProRule" id="PRU00059"/>
    </source>
</evidence>
<dbReference type="AlphaFoldDB" id="A0A183JGQ2"/>
<evidence type="ECO:0000256" key="3">
    <source>
        <dbReference type="ARBA" id="ARBA00023157"/>
    </source>
</evidence>
<reference evidence="8 9" key="2">
    <citation type="submission" date="2018-11" db="EMBL/GenBank/DDBJ databases">
        <authorList>
            <consortium name="Pathogen Informatics"/>
        </authorList>
    </citation>
    <scope>NUCLEOTIDE SEQUENCE [LARGE SCALE GENOMIC DNA]</scope>
    <source>
        <strain evidence="8">Dakar</strain>
        <strain evidence="9">Dakar, Senegal</strain>
    </source>
</reference>
<dbReference type="Gene3D" id="2.60.120.290">
    <property type="entry name" value="Spermadhesin, CUB domain"/>
    <property type="match status" value="1"/>
</dbReference>
<dbReference type="CDD" id="cd00041">
    <property type="entry name" value="CUB"/>
    <property type="match status" value="1"/>
</dbReference>
<keyword evidence="4" id="KW-0325">Glycoprotein</keyword>
<dbReference type="WBParaSite" id="SCUD_0000187401-mRNA-1">
    <property type="protein sequence ID" value="SCUD_0000187401-mRNA-1"/>
    <property type="gene ID" value="SCUD_0000187401"/>
</dbReference>
<feature type="domain" description="CUB" evidence="7">
    <location>
        <begin position="119"/>
        <end position="237"/>
    </location>
</feature>
<comment type="caution">
    <text evidence="5">Lacks conserved residue(s) required for the propagation of feature annotation.</text>
</comment>
<dbReference type="FunFam" id="2.60.120.290:FF:000003">
    <property type="entry name" value="Neuropilin"/>
    <property type="match status" value="1"/>
</dbReference>
<evidence type="ECO:0000259" key="7">
    <source>
        <dbReference type="PROSITE" id="PS01180"/>
    </source>
</evidence>
<dbReference type="STRING" id="6186.A0A183JGQ2"/>
<dbReference type="EMBL" id="UZAK01001640">
    <property type="protein sequence ID" value="VDO70651.1"/>
    <property type="molecule type" value="Genomic_DNA"/>
</dbReference>
<dbReference type="PANTHER" id="PTHR24251:SF28">
    <property type="entry name" value="NEUROPILIN AND TOLLOID-LIKE, ISOFORM B"/>
    <property type="match status" value="1"/>
</dbReference>
<accession>A0A183JGQ2</accession>
<feature type="region of interest" description="Disordered" evidence="6">
    <location>
        <begin position="35"/>
        <end position="84"/>
    </location>
</feature>
<dbReference type="InterPro" id="IPR000859">
    <property type="entry name" value="CUB_dom"/>
</dbReference>
<keyword evidence="3" id="KW-1015">Disulfide bond</keyword>
<evidence type="ECO:0000256" key="2">
    <source>
        <dbReference type="ARBA" id="ARBA00022737"/>
    </source>
</evidence>
<evidence type="ECO:0000256" key="1">
    <source>
        <dbReference type="ARBA" id="ARBA00022729"/>
    </source>
</evidence>
<keyword evidence="1" id="KW-0732">Signal</keyword>
<gene>
    <name evidence="8" type="ORF">SCUD_LOCUS1875</name>
</gene>
<sequence length="254" mass="29122">MDYWNLYRLPNQSTVCNQFINSYYLDDLNENSRSVPLSSSSLSSDTLSSSTSSSSSSISTSSSSSSSTSSSLSGSNNLRDRNKPTNWVNTIEFDPIGLNGLMQLPKQDKSHLFDYNQRLKTVLRNRQPTLFTFTSPLYPDNYPPNTDCIKVIKAPQKDQQIILDFRGPFQFEPSADCINDYLEVRDGEYGFSPLIGRFCSDNRQLHSIKSSGQWLRLRYHSDFSIEKAGFQAVYYFSKLRSRFNDRTKNIYKVY</sequence>
<dbReference type="SUPFAM" id="SSF49854">
    <property type="entry name" value="Spermadhesin, CUB domain"/>
    <property type="match status" value="1"/>
</dbReference>
<dbReference type="SMART" id="SM00042">
    <property type="entry name" value="CUB"/>
    <property type="match status" value="1"/>
</dbReference>
<organism evidence="10">
    <name type="scientific">Schistosoma curassoni</name>
    <dbReference type="NCBI Taxonomy" id="6186"/>
    <lineage>
        <taxon>Eukaryota</taxon>
        <taxon>Metazoa</taxon>
        <taxon>Spiralia</taxon>
        <taxon>Lophotrochozoa</taxon>
        <taxon>Platyhelminthes</taxon>
        <taxon>Trematoda</taxon>
        <taxon>Digenea</taxon>
        <taxon>Strigeidida</taxon>
        <taxon>Schistosomatoidea</taxon>
        <taxon>Schistosomatidae</taxon>
        <taxon>Schistosoma</taxon>
    </lineage>
</organism>
<keyword evidence="9" id="KW-1185">Reference proteome</keyword>
<keyword evidence="2" id="KW-0677">Repeat</keyword>
<evidence type="ECO:0000313" key="9">
    <source>
        <dbReference type="Proteomes" id="UP000279833"/>
    </source>
</evidence>
<proteinExistence type="predicted"/>